<keyword evidence="1" id="KW-1133">Transmembrane helix</keyword>
<sequence>MQSFIQVTEFCSEGTRNSHLAAQTRFAALHASGTRNTRKTCFPVKAFDAPRREAGDDQSATHRHAGASRHALKQRTVMFAYLIVVAVSAFIPYVATPAAEAGVKAIVSHHNDMETGDAPVTPTLVAQDAPVAPVATVANAQPREAH</sequence>
<dbReference type="AlphaFoldDB" id="A0A0P0REW3"/>
<protein>
    <recommendedName>
        <fullName evidence="4">Transmembrane protein</fullName>
    </recommendedName>
</protein>
<gene>
    <name evidence="2" type="ORF">K788_0003162</name>
</gene>
<evidence type="ECO:0008006" key="4">
    <source>
        <dbReference type="Google" id="ProtNLM"/>
    </source>
</evidence>
<keyword evidence="1" id="KW-0472">Membrane</keyword>
<dbReference type="Proteomes" id="UP000019146">
    <property type="component" value="Chromosome 2"/>
</dbReference>
<evidence type="ECO:0000313" key="3">
    <source>
        <dbReference type="Proteomes" id="UP000019146"/>
    </source>
</evidence>
<feature type="transmembrane region" description="Helical" evidence="1">
    <location>
        <begin position="77"/>
        <end position="95"/>
    </location>
</feature>
<evidence type="ECO:0000256" key="1">
    <source>
        <dbReference type="SAM" id="Phobius"/>
    </source>
</evidence>
<accession>A0A0P0REW3</accession>
<organism evidence="2 3">
    <name type="scientific">Paraburkholderia caribensis MBA4</name>
    <dbReference type="NCBI Taxonomy" id="1323664"/>
    <lineage>
        <taxon>Bacteria</taxon>
        <taxon>Pseudomonadati</taxon>
        <taxon>Pseudomonadota</taxon>
        <taxon>Betaproteobacteria</taxon>
        <taxon>Burkholderiales</taxon>
        <taxon>Burkholderiaceae</taxon>
        <taxon>Paraburkholderia</taxon>
    </lineage>
</organism>
<name>A0A0P0REW3_9BURK</name>
<dbReference type="EMBL" id="CP012747">
    <property type="protein sequence ID" value="ALL66931.1"/>
    <property type="molecule type" value="Genomic_DNA"/>
</dbReference>
<dbReference type="KEGG" id="bcai:K788_0003162"/>
<proteinExistence type="predicted"/>
<keyword evidence="1" id="KW-0812">Transmembrane</keyword>
<evidence type="ECO:0000313" key="2">
    <source>
        <dbReference type="EMBL" id="ALL66931.1"/>
    </source>
</evidence>
<reference evidence="2 3" key="1">
    <citation type="journal article" date="2014" name="Genome Announc.">
        <title>Draft Genome Sequence of the Haloacid-Degrading Burkholderia caribensis Strain MBA4.</title>
        <authorList>
            <person name="Pan Y."/>
            <person name="Kong K.F."/>
            <person name="Tsang J.S."/>
        </authorList>
    </citation>
    <scope>NUCLEOTIDE SEQUENCE [LARGE SCALE GENOMIC DNA]</scope>
    <source>
        <strain evidence="2 3">MBA4</strain>
    </source>
</reference>